<name>A0AAU7MV24_9FLAO</name>
<gene>
    <name evidence="2" type="ORF">ABNE31_11550</name>
</gene>
<evidence type="ECO:0000313" key="2">
    <source>
        <dbReference type="EMBL" id="XBQ22234.1"/>
    </source>
</evidence>
<organism evidence="2">
    <name type="scientific">Flagellimonas sp. MMG031</name>
    <dbReference type="NCBI Taxonomy" id="3158549"/>
    <lineage>
        <taxon>Bacteria</taxon>
        <taxon>Pseudomonadati</taxon>
        <taxon>Bacteroidota</taxon>
        <taxon>Flavobacteriia</taxon>
        <taxon>Flavobacteriales</taxon>
        <taxon>Flavobacteriaceae</taxon>
        <taxon>Flagellimonas</taxon>
    </lineage>
</organism>
<proteinExistence type="predicted"/>
<dbReference type="RefSeq" id="WP_349351243.1">
    <property type="nucleotide sequence ID" value="NZ_CP157804.1"/>
</dbReference>
<dbReference type="AlphaFoldDB" id="A0AAU7MV24"/>
<dbReference type="EMBL" id="CP157804">
    <property type="protein sequence ID" value="XBQ22234.1"/>
    <property type="molecule type" value="Genomic_DNA"/>
</dbReference>
<accession>A0AAU7MV24</accession>
<sequence length="793" mass="90076">MNNKDLALSLVHADTENEIINILKKEGYWDKSDDWQLYGGKENNFATIGNQKSRAEDALVEKIVNSVDAVLMAECLKRGFKTDSKEAPTSIADALEKFYNIHNGKLSNITPNERTKLAENIALVSTGSKSNPCYSIIDKGEGQSPNRLPDTILSIDKNNKLRTPFVQGKFNMGGTAVLRFCGRENLQLIISKRNPKIKIQDASDDSINYWGVTIVRRENPPQGVRSSIYKYLAPNNKILRFESDSLKLMPGNYPNAYQNELSYGTFIKLYEYQMTGLKTNILFDLNYKLSLLMPSIALPVRLYERRKGYKGHTLETTLSGLSVRLDEDKKENLESGFPVSGPITALGQKMRASIFAFKRGRSTNYTRDEGIIFVINGQTHGTLSKSFFTRNAVRHSYIADSLLVVVDCSELDGRAREDLFLNSRDRLASGELRSQIERELEILLREHKGLNQLRERRRREDIEDKLEDSKPLADVIQDILKKSPTLSKLFIKGVRLPNPFNIVNGKREEQYEGKKFPTFFTLIKEYPEIAPKDCPKNVRFRVQYKTDAVNDYFDRDNDPGKFSLYVNGTEVENKQINPWNGYINLNVLLPDNVTVGDVLCFESKVEDVSLIEPFVSRFYIRVTDAEKKNNSSNEKNRKNPSTDNKGNEGENTSHLDLPNVIEVFKNDKNWVSKEFENETALHVFEDGQGGYDFFINMNNIHLLSEQKSNGSIDSKLLNARYKYGMVLIGIALLKENNDNTEKSIEDSKNQVGNIFTHIKFTTKVLSPILLPMIGSLGSLKLDDVEIALEPEVN</sequence>
<reference evidence="2" key="1">
    <citation type="submission" date="2024-05" db="EMBL/GenBank/DDBJ databases">
        <title>Draft Genome Sequences of Flagellimonas sp. MMG031 and Marinobacter sp. MMG032 Isolated from the dinoflagellate Symbiodinium pilosum.</title>
        <authorList>
            <person name="Shikuma N.J."/>
            <person name="Farrell M.V."/>
        </authorList>
    </citation>
    <scope>NUCLEOTIDE SEQUENCE</scope>
    <source>
        <strain evidence="2">MMG031</strain>
    </source>
</reference>
<evidence type="ECO:0000256" key="1">
    <source>
        <dbReference type="SAM" id="MobiDB-lite"/>
    </source>
</evidence>
<feature type="region of interest" description="Disordered" evidence="1">
    <location>
        <begin position="626"/>
        <end position="654"/>
    </location>
</feature>
<dbReference type="KEGG" id="fld:ABNE31_11550"/>
<protein>
    <submittedName>
        <fullName evidence="2">Uncharacterized protein</fullName>
    </submittedName>
</protein>
<feature type="compositionally biased region" description="Basic and acidic residues" evidence="1">
    <location>
        <begin position="626"/>
        <end position="637"/>
    </location>
</feature>